<keyword evidence="5" id="KW-0808">Transferase</keyword>
<evidence type="ECO:0000256" key="6">
    <source>
        <dbReference type="ARBA" id="ARBA00022692"/>
    </source>
</evidence>
<dbReference type="InterPro" id="IPR005467">
    <property type="entry name" value="His_kinase_dom"/>
</dbReference>
<evidence type="ECO:0000256" key="3">
    <source>
        <dbReference type="ARBA" id="ARBA00012438"/>
    </source>
</evidence>
<protein>
    <recommendedName>
        <fullName evidence="3">histidine kinase</fullName>
        <ecNumber evidence="3">2.7.13.3</ecNumber>
    </recommendedName>
</protein>
<evidence type="ECO:0000256" key="4">
    <source>
        <dbReference type="ARBA" id="ARBA00022553"/>
    </source>
</evidence>
<dbReference type="SMART" id="SM00388">
    <property type="entry name" value="HisKA"/>
    <property type="match status" value="1"/>
</dbReference>
<keyword evidence="8 12" id="KW-1133">Transmembrane helix</keyword>
<feature type="transmembrane region" description="Helical" evidence="12">
    <location>
        <begin position="188"/>
        <end position="208"/>
    </location>
</feature>
<evidence type="ECO:0000256" key="10">
    <source>
        <dbReference type="ARBA" id="ARBA00023136"/>
    </source>
</evidence>
<evidence type="ECO:0000259" key="13">
    <source>
        <dbReference type="PROSITE" id="PS50109"/>
    </source>
</evidence>
<dbReference type="InterPro" id="IPR036097">
    <property type="entry name" value="HisK_dim/P_sf"/>
</dbReference>
<evidence type="ECO:0000256" key="2">
    <source>
        <dbReference type="ARBA" id="ARBA00004370"/>
    </source>
</evidence>
<dbReference type="CDD" id="cd00082">
    <property type="entry name" value="HisKA"/>
    <property type="match status" value="1"/>
</dbReference>
<feature type="domain" description="Histidine kinase" evidence="13">
    <location>
        <begin position="269"/>
        <end position="483"/>
    </location>
</feature>
<proteinExistence type="predicted"/>
<dbReference type="SUPFAM" id="SSF55874">
    <property type="entry name" value="ATPase domain of HSP90 chaperone/DNA topoisomerase II/histidine kinase"/>
    <property type="match status" value="1"/>
</dbReference>
<dbReference type="Pfam" id="PF00512">
    <property type="entry name" value="HisKA"/>
    <property type="match status" value="1"/>
</dbReference>
<feature type="region of interest" description="Disordered" evidence="11">
    <location>
        <begin position="1"/>
        <end position="127"/>
    </location>
</feature>
<evidence type="ECO:0000256" key="12">
    <source>
        <dbReference type="SAM" id="Phobius"/>
    </source>
</evidence>
<dbReference type="Pfam" id="PF00672">
    <property type="entry name" value="HAMP"/>
    <property type="match status" value="1"/>
</dbReference>
<dbReference type="KEGG" id="tact:SG35_007075"/>
<dbReference type="PANTHER" id="PTHR45436">
    <property type="entry name" value="SENSOR HISTIDINE KINASE YKOH"/>
    <property type="match status" value="1"/>
</dbReference>
<feature type="domain" description="HAMP" evidence="14">
    <location>
        <begin position="209"/>
        <end position="261"/>
    </location>
</feature>
<dbReference type="InterPro" id="IPR036890">
    <property type="entry name" value="HATPase_C_sf"/>
</dbReference>
<evidence type="ECO:0000256" key="5">
    <source>
        <dbReference type="ARBA" id="ARBA00022679"/>
    </source>
</evidence>
<dbReference type="GO" id="GO:0000155">
    <property type="term" value="F:phosphorelay sensor kinase activity"/>
    <property type="evidence" value="ECO:0007669"/>
    <property type="project" value="InterPro"/>
</dbReference>
<dbReference type="SMART" id="SM00387">
    <property type="entry name" value="HATPase_c"/>
    <property type="match status" value="1"/>
</dbReference>
<dbReference type="GO" id="GO:0005886">
    <property type="term" value="C:plasma membrane"/>
    <property type="evidence" value="ECO:0007669"/>
    <property type="project" value="UniProtKB-ARBA"/>
</dbReference>
<keyword evidence="10 12" id="KW-0472">Membrane</keyword>
<dbReference type="SUPFAM" id="SSF158472">
    <property type="entry name" value="HAMP domain-like"/>
    <property type="match status" value="1"/>
</dbReference>
<dbReference type="EMBL" id="CP059735">
    <property type="protein sequence ID" value="WDE01793.1"/>
    <property type="molecule type" value="Genomic_DNA"/>
</dbReference>
<evidence type="ECO:0000256" key="1">
    <source>
        <dbReference type="ARBA" id="ARBA00000085"/>
    </source>
</evidence>
<dbReference type="AlphaFoldDB" id="A0AAE9YYD1"/>
<dbReference type="FunFam" id="3.30.565.10:FF:000006">
    <property type="entry name" value="Sensor histidine kinase WalK"/>
    <property type="match status" value="1"/>
</dbReference>
<accession>A0AAE9YYD1</accession>
<organism evidence="15 16">
    <name type="scientific">Thalassomonas actiniarum</name>
    <dbReference type="NCBI Taxonomy" id="485447"/>
    <lineage>
        <taxon>Bacteria</taxon>
        <taxon>Pseudomonadati</taxon>
        <taxon>Pseudomonadota</taxon>
        <taxon>Gammaproteobacteria</taxon>
        <taxon>Alteromonadales</taxon>
        <taxon>Colwelliaceae</taxon>
        <taxon>Thalassomonas</taxon>
    </lineage>
</organism>
<dbReference type="Pfam" id="PF02518">
    <property type="entry name" value="HATPase_c"/>
    <property type="match status" value="1"/>
</dbReference>
<reference evidence="15 16" key="2">
    <citation type="journal article" date="2022" name="Mar. Drugs">
        <title>Bioassay-Guided Fractionation Leads to the Detection of Cholic Acid Generated by the Rare Thalassomonas sp.</title>
        <authorList>
            <person name="Pheiffer F."/>
            <person name="Schneider Y.K."/>
            <person name="Hansen E.H."/>
            <person name="Andersen J.H."/>
            <person name="Isaksson J."/>
            <person name="Busche T."/>
            <person name="R C."/>
            <person name="Kalinowski J."/>
            <person name="Zyl L.V."/>
            <person name="Trindade M."/>
        </authorList>
    </citation>
    <scope>NUCLEOTIDE SEQUENCE [LARGE SCALE GENOMIC DNA]</scope>
    <source>
        <strain evidence="15 16">A5K-106</strain>
    </source>
</reference>
<keyword evidence="9" id="KW-0902">Two-component regulatory system</keyword>
<dbReference type="SUPFAM" id="SSF47384">
    <property type="entry name" value="Homodimeric domain of signal transducing histidine kinase"/>
    <property type="match status" value="1"/>
</dbReference>
<dbReference type="Gene3D" id="6.10.340.10">
    <property type="match status" value="1"/>
</dbReference>
<dbReference type="Proteomes" id="UP000032568">
    <property type="component" value="Chromosome"/>
</dbReference>
<dbReference type="SMART" id="SM00304">
    <property type="entry name" value="HAMP"/>
    <property type="match status" value="1"/>
</dbReference>
<dbReference type="InterPro" id="IPR003594">
    <property type="entry name" value="HATPase_dom"/>
</dbReference>
<dbReference type="InterPro" id="IPR050428">
    <property type="entry name" value="TCS_sensor_his_kinase"/>
</dbReference>
<dbReference type="PROSITE" id="PS50885">
    <property type="entry name" value="HAMP"/>
    <property type="match status" value="1"/>
</dbReference>
<dbReference type="InterPro" id="IPR004358">
    <property type="entry name" value="Sig_transdc_His_kin-like_C"/>
</dbReference>
<keyword evidence="4" id="KW-0597">Phosphoprotein</keyword>
<evidence type="ECO:0000313" key="16">
    <source>
        <dbReference type="Proteomes" id="UP000032568"/>
    </source>
</evidence>
<dbReference type="PROSITE" id="PS50109">
    <property type="entry name" value="HIS_KIN"/>
    <property type="match status" value="1"/>
</dbReference>
<sequence length="483" mass="54463">MLSTHLAGSDFAPPGSRKSRSSRAENRIRNDTLTGSRPDINQAPSFRRPPQAQAGEPRDRFMPPPRRDGRPPRPGEQRPGENRPMPRRGEFPPPPQGDNFRPRPPEQQGFRPSPQSNRLPPGPPEYRVSYAVLDRDKKYVVGDYPQNREYVYTEIPLAGETVGYLAVSKRNELTRGYELDFLEQQQDYLWFIALLVMLLVILVTLPLARHLVLPIRQLTSGMHKLTQGDYRQSLDLKRRDEFGLLSRDFNELATTLEQNESARKRWLANISHELRTPVAILRGELEAMIDGIRALSPEGIASANQEVMHLQRLIEDLHQLTSADIGGMTYRKQKLDLSELLANEQVKYQGYLADVGLAFKLVVPVQAVWIHADQTRFCQLLDNLVNNCIKYASSGTQVRITLEQKQKTAWLFIEDDGPGVDDKHLAHLFEHLYRTDDSRNSQTGGTGLGLSICSHIVAAHQGEICANHSTLGGLNVTISLPII</sequence>
<dbReference type="Gene3D" id="1.10.287.130">
    <property type="match status" value="1"/>
</dbReference>
<comment type="catalytic activity">
    <reaction evidence="1">
        <text>ATP + protein L-histidine = ADP + protein N-phospho-L-histidine.</text>
        <dbReference type="EC" id="2.7.13.3"/>
    </reaction>
</comment>
<dbReference type="PRINTS" id="PR00344">
    <property type="entry name" value="BCTRLSENSOR"/>
</dbReference>
<evidence type="ECO:0000256" key="8">
    <source>
        <dbReference type="ARBA" id="ARBA00022989"/>
    </source>
</evidence>
<dbReference type="InterPro" id="IPR003660">
    <property type="entry name" value="HAMP_dom"/>
</dbReference>
<dbReference type="PANTHER" id="PTHR45436:SF5">
    <property type="entry name" value="SENSOR HISTIDINE KINASE TRCS"/>
    <property type="match status" value="1"/>
</dbReference>
<feature type="compositionally biased region" description="Basic and acidic residues" evidence="11">
    <location>
        <begin position="56"/>
        <end position="81"/>
    </location>
</feature>
<name>A0AAE9YYD1_9GAMM</name>
<keyword evidence="6 12" id="KW-0812">Transmembrane</keyword>
<gene>
    <name evidence="15" type="ORF">SG35_007075</name>
</gene>
<dbReference type="Gene3D" id="3.30.565.10">
    <property type="entry name" value="Histidine kinase-like ATPase, C-terminal domain"/>
    <property type="match status" value="1"/>
</dbReference>
<evidence type="ECO:0000259" key="14">
    <source>
        <dbReference type="PROSITE" id="PS50885"/>
    </source>
</evidence>
<comment type="subcellular location">
    <subcellularLocation>
        <location evidence="2">Membrane</location>
    </subcellularLocation>
</comment>
<evidence type="ECO:0000256" key="11">
    <source>
        <dbReference type="SAM" id="MobiDB-lite"/>
    </source>
</evidence>
<dbReference type="InterPro" id="IPR003661">
    <property type="entry name" value="HisK_dim/P_dom"/>
</dbReference>
<reference evidence="15 16" key="1">
    <citation type="journal article" date="2015" name="Genome Announc.">
        <title>Draft Genome Sequences of Marine Isolates of Thalassomonas viridans and Thalassomonas actiniarum.</title>
        <authorList>
            <person name="Olonade I."/>
            <person name="van Zyl L.J."/>
            <person name="Trindade M."/>
        </authorList>
    </citation>
    <scope>NUCLEOTIDE SEQUENCE [LARGE SCALE GENOMIC DNA]</scope>
    <source>
        <strain evidence="15 16">A5K-106</strain>
    </source>
</reference>
<dbReference type="CDD" id="cd06225">
    <property type="entry name" value="HAMP"/>
    <property type="match status" value="1"/>
</dbReference>
<keyword evidence="7" id="KW-0418">Kinase</keyword>
<keyword evidence="16" id="KW-1185">Reference proteome</keyword>
<dbReference type="EC" id="2.7.13.3" evidence="3"/>
<evidence type="ECO:0000256" key="9">
    <source>
        <dbReference type="ARBA" id="ARBA00023012"/>
    </source>
</evidence>
<evidence type="ECO:0000256" key="7">
    <source>
        <dbReference type="ARBA" id="ARBA00022777"/>
    </source>
</evidence>
<evidence type="ECO:0000313" key="15">
    <source>
        <dbReference type="EMBL" id="WDE01793.1"/>
    </source>
</evidence>